<dbReference type="AlphaFoldDB" id="A0A7S0HDS4"/>
<reference evidence="1" key="1">
    <citation type="submission" date="2021-01" db="EMBL/GenBank/DDBJ databases">
        <authorList>
            <person name="Corre E."/>
            <person name="Pelletier E."/>
            <person name="Niang G."/>
            <person name="Scheremetjew M."/>
            <person name="Finn R."/>
            <person name="Kale V."/>
            <person name="Holt S."/>
            <person name="Cochrane G."/>
            <person name="Meng A."/>
            <person name="Brown T."/>
            <person name="Cohen L."/>
        </authorList>
    </citation>
    <scope>NUCLEOTIDE SEQUENCE</scope>
    <source>
        <strain evidence="1">CCMP325</strain>
    </source>
</reference>
<organism evidence="1">
    <name type="scientific">Hanusia phi</name>
    <dbReference type="NCBI Taxonomy" id="3032"/>
    <lineage>
        <taxon>Eukaryota</taxon>
        <taxon>Cryptophyceae</taxon>
        <taxon>Pyrenomonadales</taxon>
        <taxon>Geminigeraceae</taxon>
        <taxon>Hanusia</taxon>
    </lineage>
</organism>
<sequence>MQGRDNRVTAYLLLRLADASWSKKRSQDLATEIAIVLEQEDSAIQIERTYREDAQGSTASCWRIQFSVGRSSNQEKGEANASPDPEFLSNLLLSLVVAVRSKGSEVSSEDKSRFSNVVIHQARGLLDMIQEMPILSCAVNAEMQETKRRSRDRSPTKFSSDEDDVRRKIVDLIIQHQAYEDDTLLILLLQFVGHYGRDDMVLQVLKKCVRDFDLGDNFIEVFEKTFLPFEYVGRALYDLINCVRSKEKGNGHLEAFLNQLHALHAESEEAYPYRKQDDIKKYITKFVEYLSLSNKYDETVSNYLRYAEISRIVQQVSKYGDELCGKEFSDEEKAFEEKISKVFMLLEKYYSDRIEDARSYSRMFLLCLQKLIERWSPSEREDIAAIILLGIELIFESGGESCDEEEVTIMTRDYLSEMGLEDDMIKLACGDITSFFADRRRA</sequence>
<gene>
    <name evidence="1" type="ORF">HPHI1048_LOCUS3435</name>
</gene>
<accession>A0A7S0HDS4</accession>
<dbReference type="EMBL" id="HBEO01004827">
    <property type="protein sequence ID" value="CAD8471194.1"/>
    <property type="molecule type" value="Transcribed_RNA"/>
</dbReference>
<name>A0A7S0HDS4_9CRYP</name>
<protein>
    <submittedName>
        <fullName evidence="1">Uncharacterized protein</fullName>
    </submittedName>
</protein>
<evidence type="ECO:0000313" key="1">
    <source>
        <dbReference type="EMBL" id="CAD8471194.1"/>
    </source>
</evidence>
<proteinExistence type="predicted"/>